<evidence type="ECO:0000256" key="7">
    <source>
        <dbReference type="SAM" id="Phobius"/>
    </source>
</evidence>
<protein>
    <submittedName>
        <fullName evidence="9">ABC transporter permease</fullName>
    </submittedName>
</protein>
<dbReference type="Pfam" id="PF02687">
    <property type="entry name" value="FtsX"/>
    <property type="match status" value="2"/>
</dbReference>
<dbReference type="Proteomes" id="UP000271678">
    <property type="component" value="Unassembled WGS sequence"/>
</dbReference>
<comment type="similarity">
    <text evidence="6">Belongs to the ABC-4 integral membrane protein family.</text>
</comment>
<feature type="transmembrane region" description="Helical" evidence="7">
    <location>
        <begin position="745"/>
        <end position="771"/>
    </location>
</feature>
<dbReference type="EMBL" id="RJJQ01000002">
    <property type="protein sequence ID" value="RNI24599.1"/>
    <property type="molecule type" value="Genomic_DNA"/>
</dbReference>
<evidence type="ECO:0000256" key="5">
    <source>
        <dbReference type="ARBA" id="ARBA00023136"/>
    </source>
</evidence>
<keyword evidence="5 7" id="KW-0472">Membrane</keyword>
<keyword evidence="10" id="KW-1185">Reference proteome</keyword>
<evidence type="ECO:0000256" key="4">
    <source>
        <dbReference type="ARBA" id="ARBA00022989"/>
    </source>
</evidence>
<dbReference type="PANTHER" id="PTHR30572:SF4">
    <property type="entry name" value="ABC TRANSPORTER PERMEASE YTRF"/>
    <property type="match status" value="1"/>
</dbReference>
<dbReference type="InterPro" id="IPR050250">
    <property type="entry name" value="Macrolide_Exporter_MacB"/>
</dbReference>
<feature type="domain" description="ABC3 transporter permease C-terminal" evidence="8">
    <location>
        <begin position="603"/>
        <end position="709"/>
    </location>
</feature>
<gene>
    <name evidence="9" type="ORF">EFY87_02465</name>
</gene>
<evidence type="ECO:0000256" key="6">
    <source>
        <dbReference type="ARBA" id="ARBA00038076"/>
    </source>
</evidence>
<dbReference type="InterPro" id="IPR003838">
    <property type="entry name" value="ABC3_permease_C"/>
</dbReference>
<evidence type="ECO:0000259" key="8">
    <source>
        <dbReference type="Pfam" id="PF02687"/>
    </source>
</evidence>
<dbReference type="GO" id="GO:0022857">
    <property type="term" value="F:transmembrane transporter activity"/>
    <property type="evidence" value="ECO:0007669"/>
    <property type="project" value="TreeGrafter"/>
</dbReference>
<organism evidence="9 10">
    <name type="scientific">Flexivirga caeni</name>
    <dbReference type="NCBI Taxonomy" id="2294115"/>
    <lineage>
        <taxon>Bacteria</taxon>
        <taxon>Bacillati</taxon>
        <taxon>Actinomycetota</taxon>
        <taxon>Actinomycetes</taxon>
        <taxon>Micrococcales</taxon>
        <taxon>Dermacoccaceae</taxon>
        <taxon>Flexivirga</taxon>
    </lineage>
</organism>
<dbReference type="GO" id="GO:0005886">
    <property type="term" value="C:plasma membrane"/>
    <property type="evidence" value="ECO:0007669"/>
    <property type="project" value="UniProtKB-SubCell"/>
</dbReference>
<proteinExistence type="inferred from homology"/>
<feature type="transmembrane region" description="Helical" evidence="7">
    <location>
        <begin position="648"/>
        <end position="671"/>
    </location>
</feature>
<evidence type="ECO:0000313" key="9">
    <source>
        <dbReference type="EMBL" id="RNI24599.1"/>
    </source>
</evidence>
<comment type="subcellular location">
    <subcellularLocation>
        <location evidence="1">Cell membrane</location>
        <topology evidence="1">Multi-pass membrane protein</topology>
    </subcellularLocation>
</comment>
<feature type="transmembrane region" description="Helical" evidence="7">
    <location>
        <begin position="871"/>
        <end position="894"/>
    </location>
</feature>
<evidence type="ECO:0000256" key="1">
    <source>
        <dbReference type="ARBA" id="ARBA00004651"/>
    </source>
</evidence>
<evidence type="ECO:0000313" key="10">
    <source>
        <dbReference type="Proteomes" id="UP000271678"/>
    </source>
</evidence>
<keyword evidence="3 7" id="KW-0812">Transmembrane</keyword>
<feature type="transmembrane region" description="Helical" evidence="7">
    <location>
        <begin position="832"/>
        <end position="859"/>
    </location>
</feature>
<keyword evidence="2" id="KW-1003">Cell membrane</keyword>
<feature type="transmembrane region" description="Helical" evidence="7">
    <location>
        <begin position="791"/>
        <end position="811"/>
    </location>
</feature>
<keyword evidence="4 7" id="KW-1133">Transmembrane helix</keyword>
<dbReference type="AlphaFoldDB" id="A0A3M9MGC3"/>
<sequence length="908" mass="93957">MRFVLGSLRGQWARALVLGAAVLIAVTSFVVLTGSVRASQLVTTGTVRANFRSSYDILVRPPKSTTAEERTAGEVRPNYLSGIYGGITMAQYASIKKLPGVQVAAPVAMLGQVFERVSVPADVTRFLPKDGRGAVRYTVTQVSQRGLSRIPGQQGFVYVTSNSLSLPPPEGSGAFGPYEQSGSGKGTLVCPSPGFGSTPAGSPFMVANQWQTFCWSRDGGWNGKEWSDAGQGRYAVLLNWSFPVTIAAIDPAAEAALDGVNKTVTEGRYLTAADRPQSKGTGDGSVSVPVLVSDTQLVDETAQVSISSLPGSVATRIGQGASETTGRRLVLSAPSHHLATFTVGTAGAYEQFIGSMDDRLLFSLVQAGPTTYTTDARGVLHAVPHSNPASTWVTPLTSGYGDVPPDASGTGFRTITSYPASNTIGGVRLSDVGTFDPTKIRGFSQLSKVPMETYQTPALTAANARTRKLLGGRDLLPNLNPAGYQQAPPMLLTTLAAIPTFTSPSNFLGIGTTNAPISVIRIRVQGVTGTDQASRDRVQQLALRIRKTTGLDVDITMGASPAPRTVDLPAGAHGVPALQVREDWVKKGAAYAIVSAIDRKSAILFALILIACALTVGNAAVASVRSRRTELGVLACLGWRPGTIRRSVIVELTVIGLTAGILGALLAIPVGNALGTAVTPARAVLAVPAGLVLTVVAGVVPGVRASRAAPLDAVYPAVVSPRRPIRLRGVTSTALAMLYRARLRAVTGALTLSIGVAALTTLLAIQFAFHGDVVGTLMGNAISVQVHGSDIAAAVIIALLGLISVADLLYLDATENAPHYATLQATGWRDATLLRLVITQAAVIGALGALIGASVGYALAASLSAFDATVVITGIVIGLAAVLATLAAAVIPAAHTARLNTARVLSAE</sequence>
<evidence type="ECO:0000256" key="3">
    <source>
        <dbReference type="ARBA" id="ARBA00022692"/>
    </source>
</evidence>
<name>A0A3M9MGC3_9MICO</name>
<feature type="domain" description="ABC3 transporter permease C-terminal" evidence="8">
    <location>
        <begin position="792"/>
        <end position="897"/>
    </location>
</feature>
<evidence type="ECO:0000256" key="2">
    <source>
        <dbReference type="ARBA" id="ARBA00022475"/>
    </source>
</evidence>
<feature type="transmembrane region" description="Helical" evidence="7">
    <location>
        <begin position="683"/>
        <end position="703"/>
    </location>
</feature>
<comment type="caution">
    <text evidence="9">The sequence shown here is derived from an EMBL/GenBank/DDBJ whole genome shotgun (WGS) entry which is preliminary data.</text>
</comment>
<reference evidence="9 10" key="1">
    <citation type="submission" date="2018-11" db="EMBL/GenBank/DDBJ databases">
        <title>Draft genome of Simplicispira Flexivirga sp. BO-16.</title>
        <authorList>
            <person name="Im W.T."/>
        </authorList>
    </citation>
    <scope>NUCLEOTIDE SEQUENCE [LARGE SCALE GENOMIC DNA]</scope>
    <source>
        <strain evidence="9 10">BO-16</strain>
    </source>
</reference>
<accession>A0A3M9MGC3</accession>
<dbReference type="PANTHER" id="PTHR30572">
    <property type="entry name" value="MEMBRANE COMPONENT OF TRANSPORTER-RELATED"/>
    <property type="match status" value="1"/>
</dbReference>
<feature type="transmembrane region" description="Helical" evidence="7">
    <location>
        <begin position="602"/>
        <end position="621"/>
    </location>
</feature>